<dbReference type="Proteomes" id="UP001589628">
    <property type="component" value="Unassembled WGS sequence"/>
</dbReference>
<dbReference type="EMBL" id="JBHLZN010000001">
    <property type="protein sequence ID" value="MFB9885799.1"/>
    <property type="molecule type" value="Genomic_DNA"/>
</dbReference>
<keyword evidence="3" id="KW-1185">Reference proteome</keyword>
<evidence type="ECO:0000256" key="1">
    <source>
        <dbReference type="SAM" id="SignalP"/>
    </source>
</evidence>
<dbReference type="PANTHER" id="PTHR42779">
    <property type="entry name" value="PROTEIN YNJB"/>
    <property type="match status" value="1"/>
</dbReference>
<dbReference type="NCBIfam" id="NF008633">
    <property type="entry name" value="PRK11622.1"/>
    <property type="match status" value="1"/>
</dbReference>
<proteinExistence type="predicted"/>
<accession>A0ABV5ZBA0</accession>
<reference evidence="2 3" key="1">
    <citation type="submission" date="2024-09" db="EMBL/GenBank/DDBJ databases">
        <authorList>
            <person name="Sun Q."/>
            <person name="Mori K."/>
        </authorList>
    </citation>
    <scope>NUCLEOTIDE SEQUENCE [LARGE SCALE GENOMIC DNA]</scope>
    <source>
        <strain evidence="2 3">ATCC 51285</strain>
    </source>
</reference>
<gene>
    <name evidence="2" type="ORF">ACFFLH_05205</name>
</gene>
<dbReference type="RefSeq" id="WP_027313863.1">
    <property type="nucleotide sequence ID" value="NZ_JBHLZN010000001.1"/>
</dbReference>
<dbReference type="InterPro" id="IPR006059">
    <property type="entry name" value="SBP"/>
</dbReference>
<dbReference type="PANTHER" id="PTHR42779:SF1">
    <property type="entry name" value="PROTEIN YNJB"/>
    <property type="match status" value="1"/>
</dbReference>
<organism evidence="2 3">
    <name type="scientific">Balneatrix alpica</name>
    <dbReference type="NCBI Taxonomy" id="75684"/>
    <lineage>
        <taxon>Bacteria</taxon>
        <taxon>Pseudomonadati</taxon>
        <taxon>Pseudomonadota</taxon>
        <taxon>Gammaproteobacteria</taxon>
        <taxon>Oceanospirillales</taxon>
        <taxon>Balneatrichaceae</taxon>
        <taxon>Balneatrix</taxon>
    </lineage>
</organism>
<comment type="caution">
    <text evidence="2">The sequence shown here is derived from an EMBL/GenBank/DDBJ whole genome shotgun (WGS) entry which is preliminary data.</text>
</comment>
<dbReference type="SUPFAM" id="SSF53850">
    <property type="entry name" value="Periplasmic binding protein-like II"/>
    <property type="match status" value="1"/>
</dbReference>
<dbReference type="Pfam" id="PF13416">
    <property type="entry name" value="SBP_bac_8"/>
    <property type="match status" value="1"/>
</dbReference>
<dbReference type="PIRSF" id="PIRSF029172">
    <property type="entry name" value="UCP029172_ABC_sbc_YnjB"/>
    <property type="match status" value="1"/>
</dbReference>
<evidence type="ECO:0000313" key="3">
    <source>
        <dbReference type="Proteomes" id="UP001589628"/>
    </source>
</evidence>
<dbReference type="InterPro" id="IPR027020">
    <property type="entry name" value="YnjB"/>
</dbReference>
<feature type="signal peptide" evidence="1">
    <location>
        <begin position="1"/>
        <end position="22"/>
    </location>
</feature>
<keyword evidence="1" id="KW-0732">Signal</keyword>
<dbReference type="Gene3D" id="3.40.190.10">
    <property type="entry name" value="Periplasmic binding protein-like II"/>
    <property type="match status" value="2"/>
</dbReference>
<name>A0ABV5ZBA0_9GAMM</name>
<feature type="chain" id="PRO_5045808631" evidence="1">
    <location>
        <begin position="23"/>
        <end position="395"/>
    </location>
</feature>
<protein>
    <submittedName>
        <fullName evidence="2">ABC transporter substrate-binding protein</fullName>
    </submittedName>
</protein>
<evidence type="ECO:0000313" key="2">
    <source>
        <dbReference type="EMBL" id="MFB9885799.1"/>
    </source>
</evidence>
<sequence>MDKPTQLLGALLFAGASLTANAANWTEIEQQAKGQTLYFNAWGGSERINDYIQWAAAEVKARYDIQLEHVKISDAAEVVSRILAEKTAGREQQGSVDLLWVNGENFKALKEQGLLFGPFAEGLPNYRYVNPATTAYDFAIPVEGMEAAWGMAQLVFIADSAKVSDFPRSMPALLDFAQQHPGRVSYPQPPSFHGSTFLKQALTELTPDPSVLLQPVEQSDFARVTAPLWQYLDQLHPVLWREGKSFPASAEAMRQLLDDGELLISLSFNPNEASAAIIAGQLAPTVKTYIHQGGTIGNTHYLAIPFNSSNKAAAQVLVNFLQSPEAQARKADPAVWGDPSVLALERLSAEDQARWQAIDLGPAALDAADLGRTLAEPHASWMPALEQAWQERYGR</sequence>